<organism evidence="2 3">
    <name type="scientific">Desulfosporosinus orientis (strain ATCC 19365 / DSM 765 / NCIMB 8382 / VKM B-1628 / Singapore I)</name>
    <name type="common">Desulfotomaculum orientis</name>
    <dbReference type="NCBI Taxonomy" id="768706"/>
    <lineage>
        <taxon>Bacteria</taxon>
        <taxon>Bacillati</taxon>
        <taxon>Bacillota</taxon>
        <taxon>Clostridia</taxon>
        <taxon>Eubacteriales</taxon>
        <taxon>Desulfitobacteriaceae</taxon>
        <taxon>Desulfosporosinus</taxon>
    </lineage>
</organism>
<evidence type="ECO:0000313" key="3">
    <source>
        <dbReference type="Proteomes" id="UP000006346"/>
    </source>
</evidence>
<dbReference type="STRING" id="768706.Desor_0872"/>
<dbReference type="KEGG" id="dor:Desor_0872"/>
<accession>G7WCL5</accession>
<gene>
    <name evidence="2" type="ordered locus">Desor_0872</name>
</gene>
<dbReference type="Proteomes" id="UP000006346">
    <property type="component" value="Chromosome"/>
</dbReference>
<dbReference type="HOGENOM" id="CLU_2914973_0_0_9"/>
<feature type="region of interest" description="Disordered" evidence="1">
    <location>
        <begin position="34"/>
        <end position="61"/>
    </location>
</feature>
<dbReference type="AlphaFoldDB" id="G7WCL5"/>
<proteinExistence type="predicted"/>
<feature type="compositionally biased region" description="Basic and acidic residues" evidence="1">
    <location>
        <begin position="37"/>
        <end position="61"/>
    </location>
</feature>
<evidence type="ECO:0000313" key="2">
    <source>
        <dbReference type="EMBL" id="AET66553.1"/>
    </source>
</evidence>
<protein>
    <submittedName>
        <fullName evidence="2">Uncharacterized protein</fullName>
    </submittedName>
</protein>
<sequence>MIFGSLDVSTTDWVMARSPRTLMSEVEPTLALFEGASVKEKTERNKKGADQQKREEDINAD</sequence>
<dbReference type="PATRIC" id="fig|768706.3.peg.844"/>
<dbReference type="eggNOG" id="COG1309">
    <property type="taxonomic scope" value="Bacteria"/>
</dbReference>
<reference evidence="2 3" key="2">
    <citation type="journal article" date="2012" name="J. Bacteriol.">
        <title>Complete genome sequences of Desulfosporosinus orientis DSM765T, Desulfosporosinus youngiae DSM17734T, Desulfosporosinus meridiei DSM13257T, and Desulfosporosinus acidiphilus DSM22704T.</title>
        <authorList>
            <person name="Pester M."/>
            <person name="Brambilla E."/>
            <person name="Alazard D."/>
            <person name="Rattei T."/>
            <person name="Weinmaier T."/>
            <person name="Han J."/>
            <person name="Lucas S."/>
            <person name="Lapidus A."/>
            <person name="Cheng J.F."/>
            <person name="Goodwin L."/>
            <person name="Pitluck S."/>
            <person name="Peters L."/>
            <person name="Ovchinnikova G."/>
            <person name="Teshima H."/>
            <person name="Detter J.C."/>
            <person name="Han C.S."/>
            <person name="Tapia R."/>
            <person name="Land M.L."/>
            <person name="Hauser L."/>
            <person name="Kyrpides N.C."/>
            <person name="Ivanova N.N."/>
            <person name="Pagani I."/>
            <person name="Huntmann M."/>
            <person name="Wei C.L."/>
            <person name="Davenport K.W."/>
            <person name="Daligault H."/>
            <person name="Chain P.S."/>
            <person name="Chen A."/>
            <person name="Mavromatis K."/>
            <person name="Markowitz V."/>
            <person name="Szeto E."/>
            <person name="Mikhailova N."/>
            <person name="Pati A."/>
            <person name="Wagner M."/>
            <person name="Woyke T."/>
            <person name="Ollivier B."/>
            <person name="Klenk H.P."/>
            <person name="Spring S."/>
            <person name="Loy A."/>
        </authorList>
    </citation>
    <scope>NUCLEOTIDE SEQUENCE [LARGE SCALE GENOMIC DNA]</scope>
    <source>
        <strain evidence="3">ATCC 19365 / DSM 765 / NCIMB 8382 / VKM B-1628</strain>
    </source>
</reference>
<keyword evidence="3" id="KW-1185">Reference proteome</keyword>
<reference evidence="3" key="1">
    <citation type="submission" date="2011-11" db="EMBL/GenBank/DDBJ databases">
        <title>Complete sequence of Desulfosporosinus orientis DSM 765.</title>
        <authorList>
            <person name="Lucas S."/>
            <person name="Han J."/>
            <person name="Lapidus A."/>
            <person name="Cheng J.-F."/>
            <person name="Goodwin L."/>
            <person name="Pitluck S."/>
            <person name="Peters L."/>
            <person name="Ovchinnikova G."/>
            <person name="Teshima H."/>
            <person name="Detter J.C."/>
            <person name="Han C."/>
            <person name="Tapia R."/>
            <person name="Land M."/>
            <person name="Hauser L."/>
            <person name="Kyrpides N."/>
            <person name="Ivanova N."/>
            <person name="Pagani I."/>
            <person name="Pester M."/>
            <person name="Spring S."/>
            <person name="Ollivier B."/>
            <person name="Rattei T."/>
            <person name="Klenk H.-P."/>
            <person name="Wagner M."/>
            <person name="Loy A."/>
            <person name="Woyke T."/>
        </authorList>
    </citation>
    <scope>NUCLEOTIDE SEQUENCE [LARGE SCALE GENOMIC DNA]</scope>
    <source>
        <strain evidence="3">ATCC 19365 / DSM 765 / NCIMB 8382 / VKM B-1628</strain>
    </source>
</reference>
<evidence type="ECO:0000256" key="1">
    <source>
        <dbReference type="SAM" id="MobiDB-lite"/>
    </source>
</evidence>
<dbReference type="EMBL" id="CP003108">
    <property type="protein sequence ID" value="AET66553.1"/>
    <property type="molecule type" value="Genomic_DNA"/>
</dbReference>
<name>G7WCL5_DESOD</name>